<proteinExistence type="predicted"/>
<gene>
    <name evidence="2" type="ORF">FL583_06030</name>
</gene>
<evidence type="ECO:0000313" key="3">
    <source>
        <dbReference type="Proteomes" id="UP000317982"/>
    </source>
</evidence>
<protein>
    <recommendedName>
        <fullName evidence="1">DUF6314 domain-containing protein</fullName>
    </recommendedName>
</protein>
<dbReference type="EMBL" id="VIRS01000003">
    <property type="protein sequence ID" value="TQS46044.1"/>
    <property type="molecule type" value="Genomic_DNA"/>
</dbReference>
<feature type="domain" description="DUF6314" evidence="1">
    <location>
        <begin position="6"/>
        <end position="132"/>
    </location>
</feature>
<comment type="caution">
    <text evidence="2">The sequence shown here is derived from an EMBL/GenBank/DDBJ whole genome shotgun (WGS) entry which is preliminary data.</text>
</comment>
<dbReference type="InParanoid" id="A0A545AXJ4"/>
<dbReference type="RefSeq" id="WP_142703451.1">
    <property type="nucleotide sequence ID" value="NZ_VIRS01000003.1"/>
</dbReference>
<dbReference type="AlphaFoldDB" id="A0A545AXJ4"/>
<name>A0A545AXJ4_9ACTN</name>
<organism evidence="2 3">
    <name type="scientific">Cryptosporangium phraense</name>
    <dbReference type="NCBI Taxonomy" id="2593070"/>
    <lineage>
        <taxon>Bacteria</taxon>
        <taxon>Bacillati</taxon>
        <taxon>Actinomycetota</taxon>
        <taxon>Actinomycetes</taxon>
        <taxon>Cryptosporangiales</taxon>
        <taxon>Cryptosporangiaceae</taxon>
        <taxon>Cryptosporangium</taxon>
    </lineage>
</organism>
<dbReference type="OrthoDB" id="3296280at2"/>
<accession>A0A545AXJ4</accession>
<reference evidence="2 3" key="1">
    <citation type="submission" date="2019-07" db="EMBL/GenBank/DDBJ databases">
        <title>Cryptosporangium phraense sp. nov., isolated from plant litter.</title>
        <authorList>
            <person name="Suriyachadkun C."/>
        </authorList>
    </citation>
    <scope>NUCLEOTIDE SEQUENCE [LARGE SCALE GENOMIC DNA]</scope>
    <source>
        <strain evidence="2 3">A-T 5661</strain>
    </source>
</reference>
<dbReference type="Pfam" id="PF19834">
    <property type="entry name" value="DUF6314"/>
    <property type="match status" value="1"/>
</dbReference>
<evidence type="ECO:0000313" key="2">
    <source>
        <dbReference type="EMBL" id="TQS46044.1"/>
    </source>
</evidence>
<dbReference type="InterPro" id="IPR045632">
    <property type="entry name" value="DUF6314"/>
</dbReference>
<keyword evidence="3" id="KW-1185">Reference proteome</keyword>
<evidence type="ECO:0000259" key="1">
    <source>
        <dbReference type="Pfam" id="PF19834"/>
    </source>
</evidence>
<dbReference type="Proteomes" id="UP000317982">
    <property type="component" value="Unassembled WGS sequence"/>
</dbReference>
<sequence length="140" mass="15904">MNPYDLVGEWELARRVVDQATGVHGRVSGDLRVSAETEGLVFAESGVLLWEGHRLPVSRVSRLRSVDGEWWMLFEDGRPFHPWRPGVPVVHPCGADTYDGLVDVDQDGRRMRTLWDVHGPAKSQRLITRFTRRGGFRQIG</sequence>